<dbReference type="PROSITE" id="PS51464">
    <property type="entry name" value="SIS"/>
    <property type="match status" value="1"/>
</dbReference>
<dbReference type="Pfam" id="PF01380">
    <property type="entry name" value="SIS"/>
    <property type="match status" value="1"/>
</dbReference>
<dbReference type="SUPFAM" id="SSF46689">
    <property type="entry name" value="Homeodomain-like"/>
    <property type="match status" value="1"/>
</dbReference>
<dbReference type="InterPro" id="IPR009057">
    <property type="entry name" value="Homeodomain-like_sf"/>
</dbReference>
<keyword evidence="3" id="KW-0804">Transcription</keyword>
<keyword evidence="2" id="KW-0238">DNA-binding</keyword>
<evidence type="ECO:0000313" key="5">
    <source>
        <dbReference type="Proteomes" id="UP000076510"/>
    </source>
</evidence>
<dbReference type="PANTHER" id="PTHR30514:SF1">
    <property type="entry name" value="HTH-TYPE TRANSCRIPTIONAL REGULATOR HEXR-RELATED"/>
    <property type="match status" value="1"/>
</dbReference>
<protein>
    <submittedName>
        <fullName evidence="4">RpiR family transcriptional regulator</fullName>
    </submittedName>
</protein>
<gene>
    <name evidence="4" type="ORF">AV649_19175</name>
</gene>
<name>A0A0J5UU47_9BACI</name>
<dbReference type="InterPro" id="IPR000281">
    <property type="entry name" value="HTH_RpiR"/>
</dbReference>
<evidence type="ECO:0000256" key="1">
    <source>
        <dbReference type="ARBA" id="ARBA00023015"/>
    </source>
</evidence>
<dbReference type="InterPro" id="IPR001347">
    <property type="entry name" value="SIS_dom"/>
</dbReference>
<dbReference type="EMBL" id="LQQY01000016">
    <property type="protein sequence ID" value="KZE48695.1"/>
    <property type="molecule type" value="Genomic_DNA"/>
</dbReference>
<evidence type="ECO:0000256" key="3">
    <source>
        <dbReference type="ARBA" id="ARBA00023163"/>
    </source>
</evidence>
<evidence type="ECO:0000256" key="2">
    <source>
        <dbReference type="ARBA" id="ARBA00023125"/>
    </source>
</evidence>
<comment type="caution">
    <text evidence="4">The sequence shown here is derived from an EMBL/GenBank/DDBJ whole genome shotgun (WGS) entry which is preliminary data.</text>
</comment>
<dbReference type="RefSeq" id="WP_048005031.1">
    <property type="nucleotide sequence ID" value="NZ_CP085398.1"/>
</dbReference>
<dbReference type="PATRIC" id="fig|189381.10.peg.2926"/>
<reference evidence="5" key="1">
    <citation type="submission" date="2016-01" db="EMBL/GenBank/DDBJ databases">
        <title>Whole genome sequencing of Bhargavaea cecembensis T14.</title>
        <authorList>
            <person name="Hong K.W."/>
        </authorList>
    </citation>
    <scope>NUCLEOTIDE SEQUENCE [LARGE SCALE GENOMIC DNA]</scope>
    <source>
        <strain evidence="5">M19</strain>
    </source>
</reference>
<proteinExistence type="predicted"/>
<organism evidence="4 5">
    <name type="scientific">Rossellomorea marisflavi</name>
    <dbReference type="NCBI Taxonomy" id="189381"/>
    <lineage>
        <taxon>Bacteria</taxon>
        <taxon>Bacillati</taxon>
        <taxon>Bacillota</taxon>
        <taxon>Bacilli</taxon>
        <taxon>Bacillales</taxon>
        <taxon>Bacillaceae</taxon>
        <taxon>Rossellomorea</taxon>
    </lineage>
</organism>
<dbReference type="GO" id="GO:0003700">
    <property type="term" value="F:DNA-binding transcription factor activity"/>
    <property type="evidence" value="ECO:0007669"/>
    <property type="project" value="InterPro"/>
</dbReference>
<dbReference type="InterPro" id="IPR046348">
    <property type="entry name" value="SIS_dom_sf"/>
</dbReference>
<accession>A0A0J5UU47</accession>
<dbReference type="Pfam" id="PF01418">
    <property type="entry name" value="HTH_6"/>
    <property type="match status" value="1"/>
</dbReference>
<evidence type="ECO:0000313" key="4">
    <source>
        <dbReference type="EMBL" id="KZE48695.1"/>
    </source>
</evidence>
<dbReference type="InterPro" id="IPR035472">
    <property type="entry name" value="RpiR-like_SIS"/>
</dbReference>
<dbReference type="OrthoDB" id="370421at2"/>
<dbReference type="Gene3D" id="1.10.10.10">
    <property type="entry name" value="Winged helix-like DNA-binding domain superfamily/Winged helix DNA-binding domain"/>
    <property type="match status" value="1"/>
</dbReference>
<dbReference type="AlphaFoldDB" id="A0A0J5UU47"/>
<keyword evidence="1" id="KW-0805">Transcription regulation</keyword>
<dbReference type="PANTHER" id="PTHR30514">
    <property type="entry name" value="GLUCOKINASE"/>
    <property type="match status" value="1"/>
</dbReference>
<dbReference type="Proteomes" id="UP000076510">
    <property type="component" value="Unassembled WGS sequence"/>
</dbReference>
<dbReference type="Gene3D" id="3.40.50.10490">
    <property type="entry name" value="Glucose-6-phosphate isomerase like protein, domain 1"/>
    <property type="match status" value="1"/>
</dbReference>
<dbReference type="SUPFAM" id="SSF53697">
    <property type="entry name" value="SIS domain"/>
    <property type="match status" value="1"/>
</dbReference>
<sequence>MTEFHVLKHIKSQMEAFTPSERAVAEYVLEYPDKVVEMTTKQLASSCGSSEAAIIRFCKRIGINSFSGLKIELAKTSWIEEPQNPEVNTLLHFEDSLETVFSKVTMNTYQAIKNTEKLFSVEELERAVEALHHADRVYLYGVGGSAVVAEDFTQKILRLNYLAFQAGDIHVQMMMAANMTKNDVLFVVSTSGQTKEILRLMTVAQEKGAKIILLTQHGKSQARKLADIVLTISEEENNIRIGTMTARIAQLVIIDALFVALCMKKGHGVFGQIVETHNIVQRMKKEED</sequence>
<dbReference type="InterPro" id="IPR036388">
    <property type="entry name" value="WH-like_DNA-bd_sf"/>
</dbReference>
<dbReference type="GO" id="GO:0097367">
    <property type="term" value="F:carbohydrate derivative binding"/>
    <property type="evidence" value="ECO:0007669"/>
    <property type="project" value="InterPro"/>
</dbReference>
<dbReference type="PROSITE" id="PS51071">
    <property type="entry name" value="HTH_RPIR"/>
    <property type="match status" value="1"/>
</dbReference>
<dbReference type="CDD" id="cd05013">
    <property type="entry name" value="SIS_RpiR"/>
    <property type="match status" value="1"/>
</dbReference>
<dbReference type="GO" id="GO:0003677">
    <property type="term" value="F:DNA binding"/>
    <property type="evidence" value="ECO:0007669"/>
    <property type="project" value="UniProtKB-KW"/>
</dbReference>
<dbReference type="InterPro" id="IPR047640">
    <property type="entry name" value="RpiR-like"/>
</dbReference>
<dbReference type="GO" id="GO:1901135">
    <property type="term" value="P:carbohydrate derivative metabolic process"/>
    <property type="evidence" value="ECO:0007669"/>
    <property type="project" value="InterPro"/>
</dbReference>